<dbReference type="EMBL" id="JASPKZ010007180">
    <property type="protein sequence ID" value="KAJ9586264.1"/>
    <property type="molecule type" value="Genomic_DNA"/>
</dbReference>
<feature type="non-terminal residue" evidence="2">
    <location>
        <position position="1"/>
    </location>
</feature>
<proteinExistence type="predicted"/>
<dbReference type="Proteomes" id="UP001233999">
    <property type="component" value="Unassembled WGS sequence"/>
</dbReference>
<reference evidence="2" key="1">
    <citation type="journal article" date="2023" name="IScience">
        <title>Live-bearing cockroach genome reveals convergent evolutionary mechanisms linked to viviparity in insects and beyond.</title>
        <authorList>
            <person name="Fouks B."/>
            <person name="Harrison M.C."/>
            <person name="Mikhailova A.A."/>
            <person name="Marchal E."/>
            <person name="English S."/>
            <person name="Carruthers M."/>
            <person name="Jennings E.C."/>
            <person name="Chiamaka E.L."/>
            <person name="Frigard R.A."/>
            <person name="Pippel M."/>
            <person name="Attardo G.M."/>
            <person name="Benoit J.B."/>
            <person name="Bornberg-Bauer E."/>
            <person name="Tobe S.S."/>
        </authorList>
    </citation>
    <scope>NUCLEOTIDE SEQUENCE</scope>
    <source>
        <strain evidence="2">Stay&amp;Tobe</strain>
    </source>
</reference>
<feature type="transmembrane region" description="Helical" evidence="1">
    <location>
        <begin position="56"/>
        <end position="75"/>
    </location>
</feature>
<evidence type="ECO:0000313" key="2">
    <source>
        <dbReference type="EMBL" id="KAJ9586264.1"/>
    </source>
</evidence>
<keyword evidence="1" id="KW-0812">Transmembrane</keyword>
<sequence length="78" mass="9193">MSILLFGLSSVITNFFVLCSHVSMCYLSHFFCLQQPSCFFIFIFLRQFKQIIKKSFVNSILFFFLLNLNMILGFLHHA</sequence>
<feature type="non-terminal residue" evidence="2">
    <location>
        <position position="78"/>
    </location>
</feature>
<reference evidence="2" key="2">
    <citation type="submission" date="2023-05" db="EMBL/GenBank/DDBJ databases">
        <authorList>
            <person name="Fouks B."/>
        </authorList>
    </citation>
    <scope>NUCLEOTIDE SEQUENCE</scope>
    <source>
        <strain evidence="2">Stay&amp;Tobe</strain>
        <tissue evidence="2">Testes</tissue>
    </source>
</reference>
<name>A0AAD7ZSX1_DIPPU</name>
<dbReference type="AlphaFoldDB" id="A0AAD7ZSX1"/>
<keyword evidence="1" id="KW-0472">Membrane</keyword>
<evidence type="ECO:0000313" key="3">
    <source>
        <dbReference type="Proteomes" id="UP001233999"/>
    </source>
</evidence>
<comment type="caution">
    <text evidence="2">The sequence shown here is derived from an EMBL/GenBank/DDBJ whole genome shotgun (WGS) entry which is preliminary data.</text>
</comment>
<feature type="transmembrane region" description="Helical" evidence="1">
    <location>
        <begin position="15"/>
        <end position="44"/>
    </location>
</feature>
<keyword evidence="1" id="KW-1133">Transmembrane helix</keyword>
<organism evidence="2 3">
    <name type="scientific">Diploptera punctata</name>
    <name type="common">Pacific beetle cockroach</name>
    <dbReference type="NCBI Taxonomy" id="6984"/>
    <lineage>
        <taxon>Eukaryota</taxon>
        <taxon>Metazoa</taxon>
        <taxon>Ecdysozoa</taxon>
        <taxon>Arthropoda</taxon>
        <taxon>Hexapoda</taxon>
        <taxon>Insecta</taxon>
        <taxon>Pterygota</taxon>
        <taxon>Neoptera</taxon>
        <taxon>Polyneoptera</taxon>
        <taxon>Dictyoptera</taxon>
        <taxon>Blattodea</taxon>
        <taxon>Blaberoidea</taxon>
        <taxon>Blaberidae</taxon>
        <taxon>Diplopterinae</taxon>
        <taxon>Diploptera</taxon>
    </lineage>
</organism>
<protein>
    <submittedName>
        <fullName evidence="2">Uncharacterized protein</fullName>
    </submittedName>
</protein>
<gene>
    <name evidence="2" type="ORF">L9F63_020084</name>
</gene>
<keyword evidence="3" id="KW-1185">Reference proteome</keyword>
<accession>A0AAD7ZSX1</accession>
<evidence type="ECO:0000256" key="1">
    <source>
        <dbReference type="SAM" id="Phobius"/>
    </source>
</evidence>